<dbReference type="InterPro" id="IPR036259">
    <property type="entry name" value="MFS_trans_sf"/>
</dbReference>
<protein>
    <submittedName>
        <fullName evidence="6">77 permeases of the major facilitator superfamily</fullName>
    </submittedName>
</protein>
<evidence type="ECO:0000256" key="3">
    <source>
        <dbReference type="ARBA" id="ARBA00023136"/>
    </source>
</evidence>
<keyword evidence="1 4" id="KW-0812">Transmembrane</keyword>
<evidence type="ECO:0000313" key="6">
    <source>
        <dbReference type="EMBL" id="ADI17777.1"/>
    </source>
</evidence>
<evidence type="ECO:0000256" key="1">
    <source>
        <dbReference type="ARBA" id="ARBA00022692"/>
    </source>
</evidence>
<dbReference type="Gene3D" id="1.20.1250.20">
    <property type="entry name" value="MFS general substrate transporter like domains"/>
    <property type="match status" value="2"/>
</dbReference>
<dbReference type="SUPFAM" id="SSF103473">
    <property type="entry name" value="MFS general substrate transporter"/>
    <property type="match status" value="1"/>
</dbReference>
<keyword evidence="3 4" id="KW-0472">Membrane</keyword>
<dbReference type="Pfam" id="PF07690">
    <property type="entry name" value="MFS_1"/>
    <property type="match status" value="2"/>
</dbReference>
<feature type="domain" description="Major facilitator superfamily (MFS) profile" evidence="5">
    <location>
        <begin position="1"/>
        <end position="391"/>
    </location>
</feature>
<dbReference type="InterPro" id="IPR011701">
    <property type="entry name" value="MFS"/>
</dbReference>
<organism evidence="6">
    <name type="scientific">uncultured nuHF1 cluster bacterium HF0130_31E21</name>
    <dbReference type="NCBI Taxonomy" id="710728"/>
    <lineage>
        <taxon>Bacteria</taxon>
        <taxon>environmental samples</taxon>
    </lineage>
</organism>
<dbReference type="AlphaFoldDB" id="E0XTN6"/>
<dbReference type="EMBL" id="GU474873">
    <property type="protein sequence ID" value="ADI17777.1"/>
    <property type="molecule type" value="Genomic_DNA"/>
</dbReference>
<feature type="transmembrane region" description="Helical" evidence="4">
    <location>
        <begin position="79"/>
        <end position="112"/>
    </location>
</feature>
<feature type="transmembrane region" description="Helical" evidence="4">
    <location>
        <begin position="365"/>
        <end position="386"/>
    </location>
</feature>
<dbReference type="GO" id="GO:0005886">
    <property type="term" value="C:plasma membrane"/>
    <property type="evidence" value="ECO:0007669"/>
    <property type="project" value="TreeGrafter"/>
</dbReference>
<keyword evidence="2 4" id="KW-1133">Transmembrane helix</keyword>
<feature type="transmembrane region" description="Helical" evidence="4">
    <location>
        <begin position="162"/>
        <end position="186"/>
    </location>
</feature>
<dbReference type="InterPro" id="IPR020846">
    <property type="entry name" value="MFS_dom"/>
</dbReference>
<name>E0XTN6_9BACT</name>
<feature type="transmembrane region" description="Helical" evidence="4">
    <location>
        <begin position="246"/>
        <end position="270"/>
    </location>
</feature>
<dbReference type="PROSITE" id="PS50850">
    <property type="entry name" value="MFS"/>
    <property type="match status" value="1"/>
</dbReference>
<sequence length="395" mass="42005">MNKKLFSQKQKRLLSLSGFAHLVHDGFTDTLFILFPIWANTFGLVYTEIGALKMVASSVLSIFQIPAGMLSEKFGERSILAIGTILAALGFVLLYFVSGFLGLALCLALIGLGASTQHPLASTLVSKGFSKNKRTALGIYNFAGDIGKAIFPLSVSTISVTFSWLTGTFTVGIFGIAAGVVIYIGFYHLGLGEPQKLQKKIISKKISGWAITDMMGFSCLSAISMIDTSVRLAFLTYLPFLLTEKGADLSTLGIALTLVFAGGAAGKLICGIAAERFGIIKTMATTEIATASGLIILIFVPLLPAMMFLPFLGLVLNGTSSVLYGCVGDFVDEKQQARAFGLFYTLAIGAGAISPFLYGLISDGLGLNFCFITLATSLIFVIPLFLPLSKRLAEV</sequence>
<evidence type="ECO:0000256" key="2">
    <source>
        <dbReference type="ARBA" id="ARBA00022989"/>
    </source>
</evidence>
<feature type="transmembrane region" description="Helical" evidence="4">
    <location>
        <begin position="339"/>
        <end position="359"/>
    </location>
</feature>
<dbReference type="PANTHER" id="PTHR43129:SF1">
    <property type="entry name" value="FOSMIDOMYCIN RESISTANCE PROTEIN"/>
    <property type="match status" value="1"/>
</dbReference>
<accession>E0XTN6</accession>
<evidence type="ECO:0000259" key="5">
    <source>
        <dbReference type="PROSITE" id="PS50850"/>
    </source>
</evidence>
<evidence type="ECO:0000256" key="4">
    <source>
        <dbReference type="SAM" id="Phobius"/>
    </source>
</evidence>
<reference evidence="6" key="1">
    <citation type="journal article" date="2011" name="Environ. Microbiol.">
        <title>Time-series analyses of Monterey Bay coastal microbial picoplankton using a 'genome proxy' microarray.</title>
        <authorList>
            <person name="Rich V.I."/>
            <person name="Pham V.D."/>
            <person name="Eppley J."/>
            <person name="Shi Y."/>
            <person name="DeLong E.F."/>
        </authorList>
    </citation>
    <scope>NUCLEOTIDE SEQUENCE</scope>
</reference>
<proteinExistence type="predicted"/>
<dbReference type="GO" id="GO:0022857">
    <property type="term" value="F:transmembrane transporter activity"/>
    <property type="evidence" value="ECO:0007669"/>
    <property type="project" value="InterPro"/>
</dbReference>
<dbReference type="PANTHER" id="PTHR43129">
    <property type="entry name" value="FOSMIDOMYCIN RESISTANCE PROTEIN"/>
    <property type="match status" value="1"/>
</dbReference>